<dbReference type="Pfam" id="PF12833">
    <property type="entry name" value="HTH_18"/>
    <property type="match status" value="1"/>
</dbReference>
<dbReference type="PANTHER" id="PTHR42713">
    <property type="entry name" value="HISTIDINE KINASE-RELATED"/>
    <property type="match status" value="1"/>
</dbReference>
<evidence type="ECO:0000256" key="2">
    <source>
        <dbReference type="ARBA" id="ARBA00022490"/>
    </source>
</evidence>
<evidence type="ECO:0000256" key="6">
    <source>
        <dbReference type="ARBA" id="ARBA00023125"/>
    </source>
</evidence>
<evidence type="ECO:0000256" key="8">
    <source>
        <dbReference type="PROSITE-ProRule" id="PRU00169"/>
    </source>
</evidence>
<keyword evidence="12" id="KW-1185">Reference proteome</keyword>
<organism evidence="11 12">
    <name type="scientific">Cohnella hongkongensis</name>
    <dbReference type="NCBI Taxonomy" id="178337"/>
    <lineage>
        <taxon>Bacteria</taxon>
        <taxon>Bacillati</taxon>
        <taxon>Bacillota</taxon>
        <taxon>Bacilli</taxon>
        <taxon>Bacillales</taxon>
        <taxon>Paenibacillaceae</taxon>
        <taxon>Cohnella</taxon>
    </lineage>
</organism>
<reference evidence="12" key="1">
    <citation type="journal article" date="2019" name="Int. J. Syst. Evol. Microbiol.">
        <title>The Global Catalogue of Microorganisms (GCM) 10K type strain sequencing project: providing services to taxonomists for standard genome sequencing and annotation.</title>
        <authorList>
            <consortium name="The Broad Institute Genomics Platform"/>
            <consortium name="The Broad Institute Genome Sequencing Center for Infectious Disease"/>
            <person name="Wu L."/>
            <person name="Ma J."/>
        </authorList>
    </citation>
    <scope>NUCLEOTIDE SEQUENCE [LARGE SCALE GENOMIC DNA]</scope>
    <source>
        <strain evidence="12">CCUG 49571</strain>
    </source>
</reference>
<evidence type="ECO:0000256" key="1">
    <source>
        <dbReference type="ARBA" id="ARBA00004496"/>
    </source>
</evidence>
<feature type="domain" description="Response regulatory" evidence="10">
    <location>
        <begin position="3"/>
        <end position="120"/>
    </location>
</feature>
<dbReference type="Pfam" id="PF00072">
    <property type="entry name" value="Response_reg"/>
    <property type="match status" value="1"/>
</dbReference>
<feature type="modified residue" description="4-aspartylphosphate" evidence="8">
    <location>
        <position position="55"/>
    </location>
</feature>
<evidence type="ECO:0000256" key="5">
    <source>
        <dbReference type="ARBA" id="ARBA00023015"/>
    </source>
</evidence>
<keyword evidence="7" id="KW-0804">Transcription</keyword>
<dbReference type="InterPro" id="IPR011006">
    <property type="entry name" value="CheY-like_superfamily"/>
</dbReference>
<name>A0ABV9FG77_9BACL</name>
<gene>
    <name evidence="11" type="ORF">ACFO3S_17970</name>
</gene>
<dbReference type="InterPro" id="IPR001789">
    <property type="entry name" value="Sig_transdc_resp-reg_receiver"/>
</dbReference>
<dbReference type="Gene3D" id="3.40.50.2300">
    <property type="match status" value="1"/>
</dbReference>
<dbReference type="InterPro" id="IPR009057">
    <property type="entry name" value="Homeodomain-like_sf"/>
</dbReference>
<evidence type="ECO:0000256" key="7">
    <source>
        <dbReference type="ARBA" id="ARBA00023163"/>
    </source>
</evidence>
<keyword evidence="5" id="KW-0805">Transcription regulation</keyword>
<dbReference type="SMART" id="SM00448">
    <property type="entry name" value="REC"/>
    <property type="match status" value="1"/>
</dbReference>
<comment type="subcellular location">
    <subcellularLocation>
        <location evidence="1">Cytoplasm</location>
    </subcellularLocation>
</comment>
<proteinExistence type="predicted"/>
<evidence type="ECO:0000256" key="4">
    <source>
        <dbReference type="ARBA" id="ARBA00023012"/>
    </source>
</evidence>
<dbReference type="InterPro" id="IPR020449">
    <property type="entry name" value="Tscrpt_reg_AraC-type_HTH"/>
</dbReference>
<evidence type="ECO:0000259" key="10">
    <source>
        <dbReference type="PROSITE" id="PS50110"/>
    </source>
</evidence>
<evidence type="ECO:0000259" key="9">
    <source>
        <dbReference type="PROSITE" id="PS01124"/>
    </source>
</evidence>
<keyword evidence="6" id="KW-0238">DNA-binding</keyword>
<sequence length="258" mass="29722">MYKLLVVDDHIDTRDTLSSCFPWDQVSFEIVHQSDNGLEALQYLMQHPVDVVLCDIKMPKMNGIELAREVHDRQIPARMILLSAYRDFEYARHAIAYGVRQYLIKPAKYHEIMDVFNEMKAELDKGKGDPQPDNSAAFGSETAGAAAMLEGQDDPIIRKIVGYVRKHYPSAKLEQAARLVHMNPTYVSSYFKKLTGVNFSEFVLTCKMERAAELLTEQKWKTFQVSEMVGYSNVKNFIRTFKDYFGQTPGQYRRQQSN</sequence>
<dbReference type="SMART" id="SM00342">
    <property type="entry name" value="HTH_ARAC"/>
    <property type="match status" value="1"/>
</dbReference>
<keyword evidence="4" id="KW-0902">Two-component regulatory system</keyword>
<keyword evidence="3 8" id="KW-0597">Phosphoprotein</keyword>
<evidence type="ECO:0000313" key="12">
    <source>
        <dbReference type="Proteomes" id="UP001596028"/>
    </source>
</evidence>
<evidence type="ECO:0000313" key="11">
    <source>
        <dbReference type="EMBL" id="MFC4600139.1"/>
    </source>
</evidence>
<dbReference type="PANTHER" id="PTHR42713:SF3">
    <property type="entry name" value="TRANSCRIPTIONAL REGULATORY PROTEIN HPTR"/>
    <property type="match status" value="1"/>
</dbReference>
<dbReference type="CDD" id="cd17536">
    <property type="entry name" value="REC_YesN-like"/>
    <property type="match status" value="1"/>
</dbReference>
<evidence type="ECO:0000256" key="3">
    <source>
        <dbReference type="ARBA" id="ARBA00022553"/>
    </source>
</evidence>
<dbReference type="Proteomes" id="UP001596028">
    <property type="component" value="Unassembled WGS sequence"/>
</dbReference>
<dbReference type="SUPFAM" id="SSF52172">
    <property type="entry name" value="CheY-like"/>
    <property type="match status" value="1"/>
</dbReference>
<accession>A0ABV9FG77</accession>
<dbReference type="InterPro" id="IPR051552">
    <property type="entry name" value="HptR"/>
</dbReference>
<dbReference type="RefSeq" id="WP_378098978.1">
    <property type="nucleotide sequence ID" value="NZ_JBHSEP010000014.1"/>
</dbReference>
<keyword evidence="2" id="KW-0963">Cytoplasm</keyword>
<dbReference type="PRINTS" id="PR00032">
    <property type="entry name" value="HTHARAC"/>
</dbReference>
<dbReference type="Gene3D" id="1.10.10.60">
    <property type="entry name" value="Homeodomain-like"/>
    <property type="match status" value="2"/>
</dbReference>
<comment type="caution">
    <text evidence="11">The sequence shown here is derived from an EMBL/GenBank/DDBJ whole genome shotgun (WGS) entry which is preliminary data.</text>
</comment>
<protein>
    <submittedName>
        <fullName evidence="11">Response regulator</fullName>
    </submittedName>
</protein>
<dbReference type="PROSITE" id="PS50110">
    <property type="entry name" value="RESPONSE_REGULATORY"/>
    <property type="match status" value="1"/>
</dbReference>
<dbReference type="PROSITE" id="PS01124">
    <property type="entry name" value="HTH_ARAC_FAMILY_2"/>
    <property type="match status" value="1"/>
</dbReference>
<dbReference type="EMBL" id="JBHSEP010000014">
    <property type="protein sequence ID" value="MFC4600139.1"/>
    <property type="molecule type" value="Genomic_DNA"/>
</dbReference>
<feature type="domain" description="HTH araC/xylS-type" evidence="9">
    <location>
        <begin position="158"/>
        <end position="255"/>
    </location>
</feature>
<dbReference type="SUPFAM" id="SSF46689">
    <property type="entry name" value="Homeodomain-like"/>
    <property type="match status" value="1"/>
</dbReference>
<dbReference type="InterPro" id="IPR018060">
    <property type="entry name" value="HTH_AraC"/>
</dbReference>